<organism evidence="2 3">
    <name type="scientific">Arabidopsis thaliana x Arabidopsis arenosa</name>
    <dbReference type="NCBI Taxonomy" id="1240361"/>
    <lineage>
        <taxon>Eukaryota</taxon>
        <taxon>Viridiplantae</taxon>
        <taxon>Streptophyta</taxon>
        <taxon>Embryophyta</taxon>
        <taxon>Tracheophyta</taxon>
        <taxon>Spermatophyta</taxon>
        <taxon>Magnoliopsida</taxon>
        <taxon>eudicotyledons</taxon>
        <taxon>Gunneridae</taxon>
        <taxon>Pentapetalae</taxon>
        <taxon>rosids</taxon>
        <taxon>malvids</taxon>
        <taxon>Brassicales</taxon>
        <taxon>Brassicaceae</taxon>
        <taxon>Camelineae</taxon>
        <taxon>Arabidopsis</taxon>
    </lineage>
</organism>
<accession>A0A8T1ZJN3</accession>
<reference evidence="2 3" key="1">
    <citation type="submission" date="2020-12" db="EMBL/GenBank/DDBJ databases">
        <title>Concerted genomic and epigenomic changes stabilize Arabidopsis allopolyploids.</title>
        <authorList>
            <person name="Chen Z."/>
        </authorList>
    </citation>
    <scope>NUCLEOTIDE SEQUENCE [LARGE SCALE GENOMIC DNA]</scope>
    <source>
        <strain evidence="2">Allo738</strain>
        <tissue evidence="2">Leaf</tissue>
    </source>
</reference>
<evidence type="ECO:0000313" key="2">
    <source>
        <dbReference type="EMBL" id="KAG7559369.1"/>
    </source>
</evidence>
<dbReference type="Proteomes" id="UP000694240">
    <property type="component" value="Chromosome 10"/>
</dbReference>
<gene>
    <name evidence="2" type="ORF">ISN45_Aa05g009670</name>
</gene>
<evidence type="ECO:0000256" key="1">
    <source>
        <dbReference type="SAM" id="MobiDB-lite"/>
    </source>
</evidence>
<dbReference type="AlphaFoldDB" id="A0A8T1ZJN3"/>
<evidence type="ECO:0000313" key="3">
    <source>
        <dbReference type="Proteomes" id="UP000694240"/>
    </source>
</evidence>
<feature type="compositionally biased region" description="Basic and acidic residues" evidence="1">
    <location>
        <begin position="229"/>
        <end position="238"/>
    </location>
</feature>
<feature type="region of interest" description="Disordered" evidence="1">
    <location>
        <begin position="217"/>
        <end position="241"/>
    </location>
</feature>
<dbReference type="EMBL" id="JAEFBK010000010">
    <property type="protein sequence ID" value="KAG7559369.1"/>
    <property type="molecule type" value="Genomic_DNA"/>
</dbReference>
<sequence length="399" mass="44616">MTLVSGATCGRDVGRVISSRHNGVVIGMVTMEDRDFRAEWSDRVGSDPVRCFRVAKTFWWVVCDWCFKGAKAFCVEIERLKRLLTEEKSPLEKEVARAKKAAKREMAAAFAEKVKATEAQMAEFDEVSERYMYFVQAKANNGELIFELEGGKKIEEAREEVLRWKVEFADAESEYIRLGIELREDLKVPPVSPDSIHDSLENRSVEGVADEMGVTIRPGQTCLTSQREPPTRSERSEPEALSPSFSSSFLLVFYGFGFHRRKEEGLISKHSGLKEVAEQGFSDEIRSLSIYLGQDNRSEVFPTSHSNHIPTLRVGVFQVPFQSAPGTLLVNSGYPLSQLRVRSQSAQGTLSISSGYPPRVQGTPSAPRLRVHVTPSPCPEPITPIAPRRSLQGHPRQSL</sequence>
<proteinExistence type="predicted"/>
<keyword evidence="3" id="KW-1185">Reference proteome</keyword>
<feature type="region of interest" description="Disordered" evidence="1">
    <location>
        <begin position="376"/>
        <end position="399"/>
    </location>
</feature>
<protein>
    <submittedName>
        <fullName evidence="2">Uncharacterized protein</fullName>
    </submittedName>
</protein>
<comment type="caution">
    <text evidence="2">The sequence shown here is derived from an EMBL/GenBank/DDBJ whole genome shotgun (WGS) entry which is preliminary data.</text>
</comment>
<name>A0A8T1ZJN3_9BRAS</name>